<evidence type="ECO:0000256" key="5">
    <source>
        <dbReference type="ARBA" id="ARBA00022614"/>
    </source>
</evidence>
<evidence type="ECO:0000256" key="16">
    <source>
        <dbReference type="SAM" id="Phobius"/>
    </source>
</evidence>
<evidence type="ECO:0000259" key="17">
    <source>
        <dbReference type="Pfam" id="PF12534"/>
    </source>
</evidence>
<dbReference type="SMART" id="SM00369">
    <property type="entry name" value="LRR_TYP"/>
    <property type="match status" value="7"/>
</dbReference>
<keyword evidence="3" id="KW-0813">Transport</keyword>
<keyword evidence="11" id="KW-1015">Disulfide bond</keyword>
<dbReference type="SMART" id="SM00364">
    <property type="entry name" value="LRR_BAC"/>
    <property type="match status" value="6"/>
</dbReference>
<evidence type="ECO:0000256" key="2">
    <source>
        <dbReference type="ARBA" id="ARBA00010471"/>
    </source>
</evidence>
<dbReference type="InterPro" id="IPR050216">
    <property type="entry name" value="LRR_domain-containing"/>
</dbReference>
<evidence type="ECO:0000256" key="15">
    <source>
        <dbReference type="ARBA" id="ARBA00024167"/>
    </source>
</evidence>
<dbReference type="PANTHER" id="PTHR48051">
    <property type="match status" value="1"/>
</dbReference>
<dbReference type="GO" id="GO:0005886">
    <property type="term" value="C:plasma membrane"/>
    <property type="evidence" value="ECO:0007669"/>
    <property type="project" value="UniProtKB-SubCell"/>
</dbReference>
<dbReference type="AlphaFoldDB" id="A0A673NNZ8"/>
<keyword evidence="7" id="KW-0677">Repeat</keyword>
<keyword evidence="4" id="KW-1003">Cell membrane</keyword>
<comment type="catalytic activity">
    <reaction evidence="13">
        <text>iodide(out) = iodide(in)</text>
        <dbReference type="Rhea" id="RHEA:66324"/>
        <dbReference type="ChEBI" id="CHEBI:16382"/>
    </reaction>
</comment>
<name>A0A673NNZ8_9TELE</name>
<dbReference type="Pfam" id="PF13855">
    <property type="entry name" value="LRR_8"/>
    <property type="match status" value="1"/>
</dbReference>
<evidence type="ECO:0000313" key="18">
    <source>
        <dbReference type="Ensembl" id="ENSSRHP00000103089.1"/>
    </source>
</evidence>
<evidence type="ECO:0000313" key="19">
    <source>
        <dbReference type="Proteomes" id="UP000472270"/>
    </source>
</evidence>
<gene>
    <name evidence="18" type="primary">si:ch211-106h11.1</name>
</gene>
<keyword evidence="8 16" id="KW-1133">Transmembrane helix</keyword>
<comment type="catalytic activity">
    <reaction evidence="15">
        <text>chloride(in) = chloride(out)</text>
        <dbReference type="Rhea" id="RHEA:29823"/>
        <dbReference type="ChEBI" id="CHEBI:17996"/>
    </reaction>
</comment>
<evidence type="ECO:0000256" key="11">
    <source>
        <dbReference type="ARBA" id="ARBA00023157"/>
    </source>
</evidence>
<feature type="transmembrane region" description="Helical" evidence="16">
    <location>
        <begin position="23"/>
        <end position="42"/>
    </location>
</feature>
<dbReference type="Gene3D" id="3.80.10.10">
    <property type="entry name" value="Ribonuclease Inhibitor"/>
    <property type="match status" value="1"/>
</dbReference>
<evidence type="ECO:0000256" key="13">
    <source>
        <dbReference type="ARBA" id="ARBA00024145"/>
    </source>
</evidence>
<dbReference type="InterPro" id="IPR003591">
    <property type="entry name" value="Leu-rich_rpt_typical-subtyp"/>
</dbReference>
<feature type="transmembrane region" description="Helical" evidence="16">
    <location>
        <begin position="117"/>
        <end position="139"/>
    </location>
</feature>
<keyword evidence="9" id="KW-0406">Ion transport</keyword>
<accession>A0A673NNZ8</accession>
<keyword evidence="19" id="KW-1185">Reference proteome</keyword>
<evidence type="ECO:0000256" key="1">
    <source>
        <dbReference type="ARBA" id="ARBA00004651"/>
    </source>
</evidence>
<keyword evidence="5" id="KW-0433">Leucine-rich repeat</keyword>
<reference evidence="18" key="2">
    <citation type="submission" date="2025-09" db="UniProtKB">
        <authorList>
            <consortium name="Ensembl"/>
        </authorList>
    </citation>
    <scope>IDENTIFICATION</scope>
</reference>
<evidence type="ECO:0000256" key="9">
    <source>
        <dbReference type="ARBA" id="ARBA00023065"/>
    </source>
</evidence>
<dbReference type="InterPro" id="IPR032675">
    <property type="entry name" value="LRR_dom_sf"/>
</dbReference>
<dbReference type="Ensembl" id="ENSSRHT00000105857.1">
    <property type="protein sequence ID" value="ENSSRHP00000103089.1"/>
    <property type="gene ID" value="ENSSRHG00000050418.1"/>
</dbReference>
<keyword evidence="12" id="KW-0407">Ion channel</keyword>
<evidence type="ECO:0000256" key="10">
    <source>
        <dbReference type="ARBA" id="ARBA00023136"/>
    </source>
</evidence>
<sequence length="827" mass="93186">MFTLSELWSGGERQGSYKLLKPWWEVFMDYLLVLMLMVSILAGTLQLSRDGVVCVPVHSSSINYSSPMEPVSDFIFRSTPESPKIPVKGRRTNLDFQQYIYISQVCYHEALPWYSRFLPYVTLLHTLVLMASGCFWFHFPLTSARIEHFLSLLAKCCESPWTTRALSLTAKLDTRFSETEQAVQPKVQVTSSYKTRKSSLDSGTDSPLLAETDSPVLPVDRELARALFERVRRFRAHCESSDVIYKVYTAQTVFKVLKFILIVSYTTPLLGSISFSHICQPRSYALTGYSIFHCSHSLSSVLRKLMQAYVLLLFLFGLLGIYALSWIFHKSLRQYSFQSLREKGSMLDVPDLHNDLAFLLHMADQYDPLLAQRLSVFLSPVSETRLLEESLERRWGADRLRSMITSDQQGRSLLQLVALPRLPAALFTFSQLEVLKLELIGDAKLTAQISNMTTLREMHLYHCTASVEPAALQHLQEHLETLHLTFTQAAEIPVWIYSLRGLQELHLTGRLSNEGGMGRGWVLGSLRQLRHLRVLVLRGMLQKVPGELSELAGSLLKLEIYNEGTRILVLAGLRRLTGLAEVQLQGCQLERLPSALLALTGLRSLDLQHNSLRTLEELLGLQHLRRLSCLRLAHNHVLALPASVGVLRSLELLDLAHNQLQNLPLALFTLHKLRRLLLAGNLLEELPAEIGALKLLSELDLSANRLERLPKELFESCVELRNLNVLNNSLGSLPAGFGGLTQLSRLDLRGNSLEELPVELGCCFGLRGGGLLVENWLLHTLPRQVRDVLQQPSSCPSSEPPSRPNSDCFPTFSAAQWSFHSALESRI</sequence>
<protein>
    <submittedName>
        <fullName evidence="18">Volume-regulated anion channel subunit LRRC8D-like</fullName>
    </submittedName>
</protein>
<evidence type="ECO:0000256" key="3">
    <source>
        <dbReference type="ARBA" id="ARBA00022448"/>
    </source>
</evidence>
<evidence type="ECO:0000256" key="6">
    <source>
        <dbReference type="ARBA" id="ARBA00022692"/>
    </source>
</evidence>
<comment type="catalytic activity">
    <reaction evidence="14">
        <text>taurine(out) = taurine(in)</text>
        <dbReference type="Rhea" id="RHEA:66328"/>
        <dbReference type="ChEBI" id="CHEBI:507393"/>
    </reaction>
</comment>
<dbReference type="PRINTS" id="PR00019">
    <property type="entry name" value="LEURICHRPT"/>
</dbReference>
<dbReference type="Pfam" id="PF12534">
    <property type="entry name" value="Pannexin_like"/>
    <property type="match status" value="1"/>
</dbReference>
<evidence type="ECO:0000256" key="4">
    <source>
        <dbReference type="ARBA" id="ARBA00022475"/>
    </source>
</evidence>
<dbReference type="GO" id="GO:0034220">
    <property type="term" value="P:monoatomic ion transmembrane transport"/>
    <property type="evidence" value="ECO:0007669"/>
    <property type="project" value="UniProtKB-KW"/>
</dbReference>
<evidence type="ECO:0000256" key="14">
    <source>
        <dbReference type="ARBA" id="ARBA00024158"/>
    </source>
</evidence>
<evidence type="ECO:0000256" key="7">
    <source>
        <dbReference type="ARBA" id="ARBA00022737"/>
    </source>
</evidence>
<dbReference type="PANTHER" id="PTHR48051:SF1">
    <property type="entry name" value="RAS SUPPRESSOR PROTEIN 1"/>
    <property type="match status" value="1"/>
</dbReference>
<reference evidence="18" key="1">
    <citation type="submission" date="2025-08" db="UniProtKB">
        <authorList>
            <consortium name="Ensembl"/>
        </authorList>
    </citation>
    <scope>IDENTIFICATION</scope>
</reference>
<proteinExistence type="inferred from homology"/>
<dbReference type="GO" id="GO:0005737">
    <property type="term" value="C:cytoplasm"/>
    <property type="evidence" value="ECO:0007669"/>
    <property type="project" value="TreeGrafter"/>
</dbReference>
<dbReference type="PROSITE" id="PS51450">
    <property type="entry name" value="LRR"/>
    <property type="match status" value="2"/>
</dbReference>
<organism evidence="18 19">
    <name type="scientific">Sinocyclocheilus rhinocerous</name>
    <dbReference type="NCBI Taxonomy" id="307959"/>
    <lineage>
        <taxon>Eukaryota</taxon>
        <taxon>Metazoa</taxon>
        <taxon>Chordata</taxon>
        <taxon>Craniata</taxon>
        <taxon>Vertebrata</taxon>
        <taxon>Euteleostomi</taxon>
        <taxon>Actinopterygii</taxon>
        <taxon>Neopterygii</taxon>
        <taxon>Teleostei</taxon>
        <taxon>Ostariophysi</taxon>
        <taxon>Cypriniformes</taxon>
        <taxon>Cyprinidae</taxon>
        <taxon>Cyprininae</taxon>
        <taxon>Sinocyclocheilus</taxon>
    </lineage>
</organism>
<comment type="similarity">
    <text evidence="2">Belongs to the LRRC8 family.</text>
</comment>
<evidence type="ECO:0000256" key="12">
    <source>
        <dbReference type="ARBA" id="ARBA00023303"/>
    </source>
</evidence>
<keyword evidence="6 16" id="KW-0812">Transmembrane</keyword>
<keyword evidence="10 16" id="KW-0472">Membrane</keyword>
<dbReference type="InterPro" id="IPR021040">
    <property type="entry name" value="LRRC8_Pannexin-like"/>
</dbReference>
<feature type="transmembrane region" description="Helical" evidence="16">
    <location>
        <begin position="308"/>
        <end position="328"/>
    </location>
</feature>
<feature type="domain" description="LRRC8 pannexin-like TM region" evidence="17">
    <location>
        <begin position="1"/>
        <end position="324"/>
    </location>
</feature>
<evidence type="ECO:0000256" key="8">
    <source>
        <dbReference type="ARBA" id="ARBA00022989"/>
    </source>
</evidence>
<dbReference type="InterPro" id="IPR001611">
    <property type="entry name" value="Leu-rich_rpt"/>
</dbReference>
<comment type="subcellular location">
    <subcellularLocation>
        <location evidence="1">Cell membrane</location>
        <topology evidence="1">Multi-pass membrane protein</topology>
    </subcellularLocation>
</comment>
<dbReference type="SUPFAM" id="SSF52058">
    <property type="entry name" value="L domain-like"/>
    <property type="match status" value="1"/>
</dbReference>
<dbReference type="Proteomes" id="UP000472270">
    <property type="component" value="Unassembled WGS sequence"/>
</dbReference>
<dbReference type="SMART" id="SM00365">
    <property type="entry name" value="LRR_SD22"/>
    <property type="match status" value="5"/>
</dbReference>